<reference evidence="5" key="1">
    <citation type="submission" date="2021-07" db="EMBL/GenBank/DDBJ databases">
        <authorList>
            <person name="Branca A.L. A."/>
        </authorList>
    </citation>
    <scope>NUCLEOTIDE SEQUENCE</scope>
</reference>
<sequence>MDLYEAARQGNIEGIESAVEKGCDVNAAVKNGKPPLWFAVQSGHSDACKILIARGARVEGQGHSILELAVEGEHTEIVELLWPYCKVESQHRCLETAISLGFHGIADFLVGTQVFGYQHSQASDIELLMKDGFSRREIKAFQQWERFIFVRRSEKLNLHRIFFDYALLLATKADRNAGLRLVNLLLGGEKPLADANCMINIDKEIETPLTNAAEKGNLEILATLIERPNTRLTICGKYNWPAFLHLLASSDSIASEKGRAIARKLSKEGLPDSFLVDSKEARLETVFKNVLRLGDEALIKQVIDLVHGAAGIYILPLLIRANEAYGLRWILNDDIAHASKPPPILWVLLCNFFKRDPSSDALGTFIQVAKFLVEKAIWDRMILVCLNSRNFRFVKQFFYPLNEIPPREVAEETLAGFSQASTDQSLVREWAEKGFANAALWSAIRSGIWKTPAFESLLSCSNIDLDEPFPRKKSSETADANRLSPPLSGNSTSEKRKFPFRLPTGNSLRLPLEPGTPVLQDYQMQLMLLEQQNKRRLMMARNEQMEMTTEQGILAWTGGKSPLAWAATNRNVELMEALLRSSRVNVNSQDVQKRTPLVHAIAVGDRQTVETLLKFGDIDLNLRDNEGRTAIFHAAQGGDLHIIQLLTETQKVDFSIRDCNGENVQDIAVKKGRQDVVAALAT</sequence>
<evidence type="ECO:0000313" key="5">
    <source>
        <dbReference type="EMBL" id="CAG8908301.1"/>
    </source>
</evidence>
<dbReference type="OrthoDB" id="20872at2759"/>
<evidence type="ECO:0000256" key="4">
    <source>
        <dbReference type="SAM" id="MobiDB-lite"/>
    </source>
</evidence>
<dbReference type="InterPro" id="IPR002110">
    <property type="entry name" value="Ankyrin_rpt"/>
</dbReference>
<dbReference type="SUPFAM" id="SSF48403">
    <property type="entry name" value="Ankyrin repeat"/>
    <property type="match status" value="1"/>
</dbReference>
<dbReference type="PROSITE" id="PS50088">
    <property type="entry name" value="ANK_REPEAT"/>
    <property type="match status" value="1"/>
</dbReference>
<dbReference type="Proteomes" id="UP001154252">
    <property type="component" value="Unassembled WGS sequence"/>
</dbReference>
<evidence type="ECO:0000256" key="1">
    <source>
        <dbReference type="ARBA" id="ARBA00022737"/>
    </source>
</evidence>
<dbReference type="InterPro" id="IPR036770">
    <property type="entry name" value="Ankyrin_rpt-contain_sf"/>
</dbReference>
<evidence type="ECO:0000256" key="2">
    <source>
        <dbReference type="ARBA" id="ARBA00023043"/>
    </source>
</evidence>
<dbReference type="PANTHER" id="PTHR24198">
    <property type="entry name" value="ANKYRIN REPEAT AND PROTEIN KINASE DOMAIN-CONTAINING PROTEIN"/>
    <property type="match status" value="1"/>
</dbReference>
<keyword evidence="2 3" id="KW-0040">ANK repeat</keyword>
<feature type="repeat" description="ANK" evidence="3">
    <location>
        <begin position="31"/>
        <end position="63"/>
    </location>
</feature>
<keyword evidence="1" id="KW-0677">Repeat</keyword>
<gene>
    <name evidence="5" type="ORF">PEGY_LOCUS9120</name>
</gene>
<keyword evidence="6" id="KW-1185">Reference proteome</keyword>
<dbReference type="SMART" id="SM00248">
    <property type="entry name" value="ANK"/>
    <property type="match status" value="6"/>
</dbReference>
<organism evidence="5 6">
    <name type="scientific">Penicillium egyptiacum</name>
    <dbReference type="NCBI Taxonomy" id="1303716"/>
    <lineage>
        <taxon>Eukaryota</taxon>
        <taxon>Fungi</taxon>
        <taxon>Dikarya</taxon>
        <taxon>Ascomycota</taxon>
        <taxon>Pezizomycotina</taxon>
        <taxon>Eurotiomycetes</taxon>
        <taxon>Eurotiomycetidae</taxon>
        <taxon>Eurotiales</taxon>
        <taxon>Aspergillaceae</taxon>
        <taxon>Penicillium</taxon>
    </lineage>
</organism>
<name>A0A9W4P8F9_9EURO</name>
<dbReference type="PANTHER" id="PTHR24198:SF165">
    <property type="entry name" value="ANKYRIN REPEAT-CONTAINING PROTEIN-RELATED"/>
    <property type="match status" value="1"/>
</dbReference>
<dbReference type="AlphaFoldDB" id="A0A9W4P8F9"/>
<dbReference type="Gene3D" id="1.25.40.20">
    <property type="entry name" value="Ankyrin repeat-containing domain"/>
    <property type="match status" value="3"/>
</dbReference>
<dbReference type="EMBL" id="CAJVRC010000892">
    <property type="protein sequence ID" value="CAG8908301.1"/>
    <property type="molecule type" value="Genomic_DNA"/>
</dbReference>
<proteinExistence type="predicted"/>
<feature type="region of interest" description="Disordered" evidence="4">
    <location>
        <begin position="469"/>
        <end position="509"/>
    </location>
</feature>
<comment type="caution">
    <text evidence="5">The sequence shown here is derived from an EMBL/GenBank/DDBJ whole genome shotgun (WGS) entry which is preliminary data.</text>
</comment>
<protein>
    <submittedName>
        <fullName evidence="5">Uncharacterized protein</fullName>
    </submittedName>
</protein>
<evidence type="ECO:0000256" key="3">
    <source>
        <dbReference type="PROSITE-ProRule" id="PRU00023"/>
    </source>
</evidence>
<dbReference type="Pfam" id="PF12796">
    <property type="entry name" value="Ank_2"/>
    <property type="match status" value="2"/>
</dbReference>
<evidence type="ECO:0000313" key="6">
    <source>
        <dbReference type="Proteomes" id="UP001154252"/>
    </source>
</evidence>
<dbReference type="PROSITE" id="PS50297">
    <property type="entry name" value="ANK_REP_REGION"/>
    <property type="match status" value="1"/>
</dbReference>
<accession>A0A9W4P8F9</accession>